<dbReference type="Gene3D" id="1.10.540.10">
    <property type="entry name" value="Acyl-CoA dehydrogenase/oxidase, N-terminal domain"/>
    <property type="match status" value="1"/>
</dbReference>
<feature type="domain" description="Acyl-CoA oxidase/dehydrogenase middle" evidence="9">
    <location>
        <begin position="144"/>
        <end position="240"/>
    </location>
</feature>
<dbReference type="GO" id="GO:0003995">
    <property type="term" value="F:acyl-CoA dehydrogenase activity"/>
    <property type="evidence" value="ECO:0007669"/>
    <property type="project" value="TreeGrafter"/>
</dbReference>
<sequence length="434" mass="48859">MDFDLTEKQEYWRNRVREHIENHVRPRIADYQKEDETGERWKVLQVVEEEKKKAKEAGIWNLFMPPANPNLTHIDEVFEFEGPGLNNLEYALCAEEMGRVGFSSEVFNCSAPDTGNMEVFHRYGTLEQKEQYLRPLMNGEIRSAFLMTEPAVASSDATNIETKIERDGDEYVINGRKWWSSGLGDPRCKIAIVMGKTSFEGSRYTQQSQILVPTDAAGVNVVRHLPVFGYDDAPHGHMEVELKDVRVPASNIILGEGRGFEIAQGRLGPGRIHHCMRTIGVAEEALEKMVRRLQSRIAFGKRISEHSVWEERVARARIDIDMSRLLCLKAADMMDKVGNKYAKAEIAMIKVQAPMMALKIIDDAIQAHGGGGVSNDFGLASAYAHQRTLRLADGPDEVHNRTIAKIEYGKYAESAEGSKMKKEEFSSGDLAVTR</sequence>
<evidence type="ECO:0000259" key="10">
    <source>
        <dbReference type="Pfam" id="PF02771"/>
    </source>
</evidence>
<dbReference type="Gene3D" id="1.20.140.10">
    <property type="entry name" value="Butyryl-CoA Dehydrogenase, subunit A, domain 3"/>
    <property type="match status" value="1"/>
</dbReference>
<dbReference type="FunFam" id="2.40.110.10:FF:000002">
    <property type="entry name" value="Acyl-CoA dehydrogenase fadE12"/>
    <property type="match status" value="1"/>
</dbReference>
<dbReference type="InterPro" id="IPR046373">
    <property type="entry name" value="Acyl-CoA_Oxase/DH_mid-dom_sf"/>
</dbReference>
<dbReference type="Pfam" id="PF00441">
    <property type="entry name" value="Acyl-CoA_dh_1"/>
    <property type="match status" value="1"/>
</dbReference>
<dbReference type="InterPro" id="IPR013786">
    <property type="entry name" value="AcylCoA_DH/ox_N"/>
</dbReference>
<dbReference type="AlphaFoldDB" id="A0A1N6D8C3"/>
<evidence type="ECO:0000256" key="7">
    <source>
        <dbReference type="RuleBase" id="RU362125"/>
    </source>
</evidence>
<dbReference type="STRING" id="1123272.SAMN02745824_1676"/>
<comment type="subunit">
    <text evidence="3">Homodimer.</text>
</comment>
<evidence type="ECO:0000259" key="8">
    <source>
        <dbReference type="Pfam" id="PF00441"/>
    </source>
</evidence>
<gene>
    <name evidence="11" type="ORF">SAMN02745824_1676</name>
</gene>
<comment type="similarity">
    <text evidence="2 7">Belongs to the acyl-CoA dehydrogenase family.</text>
</comment>
<accession>A0A1N6D8C3</accession>
<dbReference type="GO" id="GO:0005737">
    <property type="term" value="C:cytoplasm"/>
    <property type="evidence" value="ECO:0007669"/>
    <property type="project" value="TreeGrafter"/>
</dbReference>
<organism evidence="11 12">
    <name type="scientific">Parasphingorhabdus marina DSM 22363</name>
    <dbReference type="NCBI Taxonomy" id="1123272"/>
    <lineage>
        <taxon>Bacteria</taxon>
        <taxon>Pseudomonadati</taxon>
        <taxon>Pseudomonadota</taxon>
        <taxon>Alphaproteobacteria</taxon>
        <taxon>Sphingomonadales</taxon>
        <taxon>Sphingomonadaceae</taxon>
        <taxon>Parasphingorhabdus</taxon>
    </lineage>
</organism>
<comment type="cofactor">
    <cofactor evidence="1 7">
        <name>FAD</name>
        <dbReference type="ChEBI" id="CHEBI:57692"/>
    </cofactor>
</comment>
<dbReference type="Pfam" id="PF02771">
    <property type="entry name" value="Acyl-CoA_dh_N"/>
    <property type="match status" value="1"/>
</dbReference>
<dbReference type="GO" id="GO:0050660">
    <property type="term" value="F:flavin adenine dinucleotide binding"/>
    <property type="evidence" value="ECO:0007669"/>
    <property type="project" value="InterPro"/>
</dbReference>
<reference evidence="12" key="1">
    <citation type="submission" date="2016-11" db="EMBL/GenBank/DDBJ databases">
        <authorList>
            <person name="Varghese N."/>
            <person name="Submissions S."/>
        </authorList>
    </citation>
    <scope>NUCLEOTIDE SEQUENCE [LARGE SCALE GENOMIC DNA]</scope>
    <source>
        <strain evidence="12">DSM 22363</strain>
    </source>
</reference>
<keyword evidence="5 7" id="KW-0274">FAD</keyword>
<evidence type="ECO:0000256" key="1">
    <source>
        <dbReference type="ARBA" id="ARBA00001974"/>
    </source>
</evidence>
<dbReference type="EMBL" id="FSQW01000001">
    <property type="protein sequence ID" value="SIN66967.1"/>
    <property type="molecule type" value="Genomic_DNA"/>
</dbReference>
<dbReference type="GO" id="GO:0033539">
    <property type="term" value="P:fatty acid beta-oxidation using acyl-CoA dehydrogenase"/>
    <property type="evidence" value="ECO:0007669"/>
    <property type="project" value="TreeGrafter"/>
</dbReference>
<dbReference type="SUPFAM" id="SSF56645">
    <property type="entry name" value="Acyl-CoA dehydrogenase NM domain-like"/>
    <property type="match status" value="1"/>
</dbReference>
<proteinExistence type="inferred from homology"/>
<dbReference type="Pfam" id="PF02770">
    <property type="entry name" value="Acyl-CoA_dh_M"/>
    <property type="match status" value="1"/>
</dbReference>
<feature type="domain" description="Acyl-CoA dehydrogenase/oxidase C-terminal" evidence="8">
    <location>
        <begin position="257"/>
        <end position="405"/>
    </location>
</feature>
<dbReference type="RefSeq" id="WP_074204562.1">
    <property type="nucleotide sequence ID" value="NZ_FSQW01000001.1"/>
</dbReference>
<evidence type="ECO:0000256" key="2">
    <source>
        <dbReference type="ARBA" id="ARBA00009347"/>
    </source>
</evidence>
<dbReference type="InterPro" id="IPR006091">
    <property type="entry name" value="Acyl-CoA_Oxase/DH_mid-dom"/>
</dbReference>
<dbReference type="InterPro" id="IPR036250">
    <property type="entry name" value="AcylCo_DH-like_C"/>
</dbReference>
<dbReference type="PANTHER" id="PTHR48083">
    <property type="entry name" value="MEDIUM-CHAIN SPECIFIC ACYL-COA DEHYDROGENASE, MITOCHONDRIAL-RELATED"/>
    <property type="match status" value="1"/>
</dbReference>
<keyword evidence="4 7" id="KW-0285">Flavoprotein</keyword>
<keyword evidence="6 7" id="KW-0560">Oxidoreductase</keyword>
<evidence type="ECO:0000256" key="5">
    <source>
        <dbReference type="ARBA" id="ARBA00022827"/>
    </source>
</evidence>
<evidence type="ECO:0000313" key="12">
    <source>
        <dbReference type="Proteomes" id="UP000185192"/>
    </source>
</evidence>
<evidence type="ECO:0000256" key="6">
    <source>
        <dbReference type="ARBA" id="ARBA00023002"/>
    </source>
</evidence>
<dbReference type="InterPro" id="IPR009075">
    <property type="entry name" value="AcylCo_DH/oxidase_C"/>
</dbReference>
<dbReference type="InterPro" id="IPR050741">
    <property type="entry name" value="Acyl-CoA_dehydrogenase"/>
</dbReference>
<dbReference type="Gene3D" id="2.40.110.10">
    <property type="entry name" value="Butyryl-CoA Dehydrogenase, subunit A, domain 2"/>
    <property type="match status" value="1"/>
</dbReference>
<evidence type="ECO:0000313" key="11">
    <source>
        <dbReference type="EMBL" id="SIN66967.1"/>
    </source>
</evidence>
<protein>
    <submittedName>
        <fullName evidence="11">Acyl-CoA dehydrogenase</fullName>
    </submittedName>
</protein>
<evidence type="ECO:0000259" key="9">
    <source>
        <dbReference type="Pfam" id="PF02770"/>
    </source>
</evidence>
<feature type="domain" description="Acyl-CoA dehydrogenase/oxidase N-terminal" evidence="10">
    <location>
        <begin position="6"/>
        <end position="140"/>
    </location>
</feature>
<dbReference type="OrthoDB" id="9780544at2"/>
<dbReference type="Proteomes" id="UP000185192">
    <property type="component" value="Unassembled WGS sequence"/>
</dbReference>
<keyword evidence="12" id="KW-1185">Reference proteome</keyword>
<dbReference type="InterPro" id="IPR037069">
    <property type="entry name" value="AcylCoA_DH/ox_N_sf"/>
</dbReference>
<evidence type="ECO:0000256" key="4">
    <source>
        <dbReference type="ARBA" id="ARBA00022630"/>
    </source>
</evidence>
<name>A0A1N6D8C3_9SPHN</name>
<dbReference type="InterPro" id="IPR009100">
    <property type="entry name" value="AcylCoA_DH/oxidase_NM_dom_sf"/>
</dbReference>
<evidence type="ECO:0000256" key="3">
    <source>
        <dbReference type="ARBA" id="ARBA00011738"/>
    </source>
</evidence>
<dbReference type="SUPFAM" id="SSF47203">
    <property type="entry name" value="Acyl-CoA dehydrogenase C-terminal domain-like"/>
    <property type="match status" value="1"/>
</dbReference>
<dbReference type="PANTHER" id="PTHR48083:SF13">
    <property type="entry name" value="ACYL-COA DEHYDROGENASE FAMILY MEMBER 11"/>
    <property type="match status" value="1"/>
</dbReference>